<evidence type="ECO:0000259" key="9">
    <source>
        <dbReference type="PROSITE" id="PS50103"/>
    </source>
</evidence>
<reference evidence="11 12" key="1">
    <citation type="submission" date="2014-02" db="EMBL/GenBank/DDBJ databases">
        <title>Transposable element dynamics among asymbiotic and ectomycorrhizal Amanita fungi.</title>
        <authorList>
            <consortium name="DOE Joint Genome Institute"/>
            <person name="Hess J."/>
            <person name="Skrede I."/>
            <person name="Wolfe B."/>
            <person name="LaButti K."/>
            <person name="Ohm R.A."/>
            <person name="Grigoriev I.V."/>
            <person name="Pringle A."/>
        </authorList>
    </citation>
    <scope>NUCLEOTIDE SEQUENCE [LARGE SCALE GENOMIC DNA]</scope>
    <source>
        <strain evidence="11 12">SKay4041</strain>
    </source>
</reference>
<feature type="zinc finger region" description="C3H1-type" evidence="7">
    <location>
        <begin position="1"/>
        <end position="28"/>
    </location>
</feature>
<feature type="region of interest" description="Disordered" evidence="8">
    <location>
        <begin position="940"/>
        <end position="1006"/>
    </location>
</feature>
<name>A0A2A9NZ22_9AGAR</name>
<dbReference type="PANTHER" id="PTHR10887:SF341">
    <property type="entry name" value="NFX1-TYPE ZINC FINGER-CONTAINING PROTEIN 1"/>
    <property type="match status" value="1"/>
</dbReference>
<dbReference type="SMART" id="SM00356">
    <property type="entry name" value="ZnF_C3H1"/>
    <property type="match status" value="2"/>
</dbReference>
<dbReference type="OrthoDB" id="2423195at2759"/>
<evidence type="ECO:0000256" key="1">
    <source>
        <dbReference type="ARBA" id="ARBA00004496"/>
    </source>
</evidence>
<dbReference type="PROSITE" id="PS51981">
    <property type="entry name" value="ZF_RZ"/>
    <property type="match status" value="1"/>
</dbReference>
<dbReference type="GO" id="GO:0005737">
    <property type="term" value="C:cytoplasm"/>
    <property type="evidence" value="ECO:0007669"/>
    <property type="project" value="UniProtKB-SubCell"/>
</dbReference>
<evidence type="ECO:0000313" key="12">
    <source>
        <dbReference type="Proteomes" id="UP000242287"/>
    </source>
</evidence>
<evidence type="ECO:0000256" key="7">
    <source>
        <dbReference type="PROSITE-ProRule" id="PRU00723"/>
    </source>
</evidence>
<dbReference type="CDD" id="cd06008">
    <property type="entry name" value="NF-X1-zinc-finger"/>
    <property type="match status" value="1"/>
</dbReference>
<dbReference type="InterPro" id="IPR045055">
    <property type="entry name" value="DNA2/NAM7-like"/>
</dbReference>
<feature type="domain" description="C3H1-type" evidence="9">
    <location>
        <begin position="1"/>
        <end position="28"/>
    </location>
</feature>
<dbReference type="Pfam" id="PF13087">
    <property type="entry name" value="AAA_12"/>
    <property type="match status" value="1"/>
</dbReference>
<evidence type="ECO:0008006" key="13">
    <source>
        <dbReference type="Google" id="ProtNLM"/>
    </source>
</evidence>
<comment type="subcellular location">
    <subcellularLocation>
        <location evidence="1">Cytoplasm</location>
    </subcellularLocation>
</comment>
<gene>
    <name evidence="11" type="ORF">AMATHDRAFT_73192</name>
</gene>
<dbReference type="CDD" id="cd18808">
    <property type="entry name" value="SF1_C_Upf1"/>
    <property type="match status" value="1"/>
</dbReference>
<evidence type="ECO:0000259" key="10">
    <source>
        <dbReference type="PROSITE" id="PS51981"/>
    </source>
</evidence>
<dbReference type="InterPro" id="IPR041677">
    <property type="entry name" value="DNA2/NAM7_AAA_11"/>
</dbReference>
<feature type="domain" description="C3H1-type" evidence="9">
    <location>
        <begin position="46"/>
        <end position="74"/>
    </location>
</feature>
<keyword evidence="4 7" id="KW-0863">Zinc-finger</keyword>
<keyword evidence="12" id="KW-1185">Reference proteome</keyword>
<dbReference type="Pfam" id="PF13086">
    <property type="entry name" value="AAA_11"/>
    <property type="match status" value="2"/>
</dbReference>
<dbReference type="Pfam" id="PF20173">
    <property type="entry name" value="ZnF_RZ-type"/>
    <property type="match status" value="1"/>
</dbReference>
<dbReference type="InterPro" id="IPR000571">
    <property type="entry name" value="Znf_CCCH"/>
</dbReference>
<dbReference type="GO" id="GO:0008270">
    <property type="term" value="F:zinc ion binding"/>
    <property type="evidence" value="ECO:0007669"/>
    <property type="project" value="UniProtKB-KW"/>
</dbReference>
<evidence type="ECO:0000256" key="4">
    <source>
        <dbReference type="ARBA" id="ARBA00022771"/>
    </source>
</evidence>
<dbReference type="EMBL" id="KZ301972">
    <property type="protein sequence ID" value="PFH53777.1"/>
    <property type="molecule type" value="Genomic_DNA"/>
</dbReference>
<dbReference type="InterPro" id="IPR041679">
    <property type="entry name" value="DNA2/NAM7-like_C"/>
</dbReference>
<dbReference type="STRING" id="703135.A0A2A9NZ22"/>
<dbReference type="Gene3D" id="3.40.50.300">
    <property type="entry name" value="P-loop containing nucleotide triphosphate hydrolases"/>
    <property type="match status" value="3"/>
</dbReference>
<feature type="zinc finger region" description="C3H1-type" evidence="7">
    <location>
        <begin position="46"/>
        <end position="74"/>
    </location>
</feature>
<dbReference type="GO" id="GO:0031380">
    <property type="term" value="C:nuclear RNA-directed RNA polymerase complex"/>
    <property type="evidence" value="ECO:0007669"/>
    <property type="project" value="TreeGrafter"/>
</dbReference>
<evidence type="ECO:0000256" key="8">
    <source>
        <dbReference type="SAM" id="MobiDB-lite"/>
    </source>
</evidence>
<dbReference type="GO" id="GO:0002376">
    <property type="term" value="P:immune system process"/>
    <property type="evidence" value="ECO:0007669"/>
    <property type="project" value="UniProtKB-KW"/>
</dbReference>
<dbReference type="InterPro" id="IPR036855">
    <property type="entry name" value="Znf_CCCH_sf"/>
</dbReference>
<feature type="compositionally biased region" description="Acidic residues" evidence="8">
    <location>
        <begin position="984"/>
        <end position="1002"/>
    </location>
</feature>
<evidence type="ECO:0000256" key="3">
    <source>
        <dbReference type="ARBA" id="ARBA00022723"/>
    </source>
</evidence>
<dbReference type="Proteomes" id="UP000242287">
    <property type="component" value="Unassembled WGS sequence"/>
</dbReference>
<proteinExistence type="predicted"/>
<organism evidence="11 12">
    <name type="scientific">Amanita thiersii Skay4041</name>
    <dbReference type="NCBI Taxonomy" id="703135"/>
    <lineage>
        <taxon>Eukaryota</taxon>
        <taxon>Fungi</taxon>
        <taxon>Dikarya</taxon>
        <taxon>Basidiomycota</taxon>
        <taxon>Agaricomycotina</taxon>
        <taxon>Agaricomycetes</taxon>
        <taxon>Agaricomycetidae</taxon>
        <taxon>Agaricales</taxon>
        <taxon>Pluteineae</taxon>
        <taxon>Amanitaceae</taxon>
        <taxon>Amanita</taxon>
    </lineage>
</organism>
<accession>A0A2A9NZ22</accession>
<dbReference type="GO" id="GO:0004386">
    <property type="term" value="F:helicase activity"/>
    <property type="evidence" value="ECO:0007669"/>
    <property type="project" value="InterPro"/>
</dbReference>
<feature type="domain" description="RZ-type" evidence="10">
    <location>
        <begin position="2226"/>
        <end position="2299"/>
    </location>
</feature>
<evidence type="ECO:0000313" key="11">
    <source>
        <dbReference type="EMBL" id="PFH53777.1"/>
    </source>
</evidence>
<sequence length="2311" mass="261820">MSSKPCRFYTQPSGCYKGNKCPFSHSQLNQSRAPSPSSVVANRSKRVPSGVCRYYWASGSCREEFKCRFSHMRDPSSSKPPETTPRPVMNSTAEHAVAPFLTTSGLDRVIGNSTDAFFSQPSNALSPSEAQRSLQRFLHNNFRFTKAIEVYAFMAPLNSSISSNHTWLLLTSLATDNGLPRISAIINWKPISATAGMDPQKLSFQRAWVPLLRFLSSDIVVKSTLHQFVNKLYMCIMNNFEVFSDILISVMDDMFARQSFIDPMNFQTKSLLGSQVLAAITGVLFECLTRFKNGIFTYPQLAPTVRKLEEWFQAWAEGVEADPPLFDNVFADKPEARDHIVNHLRKKIGNLVSIVDREQARIDRQQNSMAQESLAFEKSAVVPEGLVAMLQCTFDGPGILSGKGVRHDNDHTEIHDVRIAPTHQELMSTREPFLPASFYDAPHHLPSGSMERLLDIQFRLLREELTGPLRTSIQFVRKDLLNKSRTTRLSAVLAKKGGKYRGGADSAETVLFNVYTGVRFNSITPNYRGMNIEVSFDAPPGRARQSNPQMRAAFWMNMSGKRLMQGGLVALIWYRQGRGVDVHLGVIASSSMDLAMSARQSHDRISARIVFFDIEVELRILDELKRKYQTNDTVLLVEASVMFESIRPFLEALKTAPETVPLQEYLVHRPPGYWNTGIIEPPLYARFPRFAYRLGCLFDDSENPAHDHLRLVATDPDSIQNCRIQLKSGSRLDPSQVDAVVDALTREVALIQGPPGTGKSFTGVELLRVLVPQARPILMIAFTNHALDHLLSSVLDAKITKKIVRLGTRSADERISEYSIENLDIASEQSRLKRSFQSDHRELKSVQTEIRDLMSKITKTELGFDDITSYMELHYPEHHDRLLNPPLWIQTLIELKRARGDDNEKWQTVRNGRNVPTLVDDDSSYAWWYHGRDLDFLQPVNHRRTTPEDSSKIPAGDGDAPIAHTNKFQILSNNKAPEIRSPSEDSDYDTPPESDSDSDSGDSDSMPAWQLMEHSVEEVPSEVWKENPRPASLPLHLNLSATDLPVEETVTADESQYVNPEDPFAFFKIQMQNELPDIPSTDQPLSSLLEEGGLWAFSHAERQKLHRYWIAQAREVLYENCVENFQALREKHKTLSDAQNQERDEVRRNFLRSIDIIGCTTTGAAKYHNLLKGIEPRVMLVEEAGQVLEAHILGSLLPSIEHLILIGDPLQLRPTLNNFKLSVDSRLGNKLYKFDMSLMERLSSSGFPMSRIDVQRRMRPSISQLIRNPILYPGLEDHDLVKHYPDVRGFTRNVFFLTHNHPENDGNEEDPGSKYNTYEVKMIKDMVLYLLRQGCYTRDGDIVVLCAYLGQLAKVRDALSQHVALVIDDSDQVALDSQEEEKEIEEPKLEQVQVSKRVRLRTVDNYQGEEGKVVILSLVRNGGNPDDDFRRINKTVGFLKSKNRTNVAISRAKHGLYILGNAMQLASKSEIWRHIIEELQRQENVGEGFPIACHRHPEKVVYISEPGHLPCIAPDGGCLESCNYRLQCGHVCPYKCHPDDANHISVTCFQSCRKLCTRGHPCSKKCSDECGQCLFPIPNITLPCGHVSDSIPCHMLDNLEAVQCDVEVTKHLPKCEHTVILPCYADPANHPCVRPCGGIMACCGRDCVASCHECQAENLTGLIEGQQITREKHRGHPCKKPLYCGHECPLLCTNDHECINTCNKRCRQKCSHAQCRGYCSTPCAPCQEPCTWLCPHLMCPLPCGSVCSRLPCDKRCEKMLKCGHRCPSVCGEDCSIQLCPICAPKEDRETVVDLILYLKMEDLLMDEESLDNILITLPDCCHAFTVETLDGICGLEEYYIKNSSGKWTGLRSPQNESGERRRRPMCPTCRTEISSPRYGRIFKSANLDILERNIISHMSNRMNDVQGLFERIVKEDIKEAMGRQVKPHPLHITPKQRRVHRQNQRAVLKETQPPVVHLKNLTPDNQRLFSVSPPTSAAWGRIVRPLTRIYKDAATICNLRSAHTKAWEAAFSFLFDQEMDKVVADPSHAPRRPREYAMRMARLNVGTLQPRADKRFQVEAIWITLQIRLLMVEFAYMWLQNVLWLNSPAERQAWGVYTAFLLETCLRDVEMANTIAKESESRRQITTSVLFGLRIKLEQFRLDVEMSRQSGTWTLDERTRLAKLAAEQIKEVNDIMYETVRDHYMVLPHDVPAWIRDNFSDAATAIQIEWNKLERAVVRDTFYEPVSLDEKMAVVKAFNFGHTGHFYNCPNGHTFVITECGGAMEVSRCPECGQSIGGQNHRLDASNSRAVEFENLASQAGSTDNPWGPRF</sequence>
<dbReference type="PROSITE" id="PS50103">
    <property type="entry name" value="ZF_C3H1"/>
    <property type="match status" value="2"/>
</dbReference>
<dbReference type="GO" id="GO:0031048">
    <property type="term" value="P:regulatory ncRNA-mediated heterochromatin formation"/>
    <property type="evidence" value="ECO:0007669"/>
    <property type="project" value="TreeGrafter"/>
</dbReference>
<dbReference type="SUPFAM" id="SSF90229">
    <property type="entry name" value="CCCH zinc finger"/>
    <property type="match status" value="1"/>
</dbReference>
<evidence type="ECO:0000256" key="2">
    <source>
        <dbReference type="ARBA" id="ARBA00022490"/>
    </source>
</evidence>
<evidence type="ECO:0000256" key="6">
    <source>
        <dbReference type="ARBA" id="ARBA00022859"/>
    </source>
</evidence>
<keyword evidence="2" id="KW-0963">Cytoplasm</keyword>
<dbReference type="InterPro" id="IPR046439">
    <property type="entry name" value="ZF_RZ_dom"/>
</dbReference>
<keyword evidence="6" id="KW-0391">Immunity</keyword>
<evidence type="ECO:0000256" key="5">
    <source>
        <dbReference type="ARBA" id="ARBA00022833"/>
    </source>
</evidence>
<dbReference type="InterPro" id="IPR047187">
    <property type="entry name" value="SF1_C_Upf1"/>
</dbReference>
<keyword evidence="3 7" id="KW-0479">Metal-binding</keyword>
<dbReference type="PANTHER" id="PTHR10887">
    <property type="entry name" value="DNA2/NAM7 HELICASE FAMILY"/>
    <property type="match status" value="1"/>
</dbReference>
<protein>
    <recommendedName>
        <fullName evidence="13">P-loop containing nucleoside triphosphate hydrolase protein</fullName>
    </recommendedName>
</protein>
<keyword evidence="5 7" id="KW-0862">Zinc</keyword>
<feature type="compositionally biased region" description="Polar residues" evidence="8">
    <location>
        <begin position="966"/>
        <end position="975"/>
    </location>
</feature>
<dbReference type="SUPFAM" id="SSF52540">
    <property type="entry name" value="P-loop containing nucleoside triphosphate hydrolases"/>
    <property type="match status" value="1"/>
</dbReference>
<dbReference type="InterPro" id="IPR027417">
    <property type="entry name" value="P-loop_NTPase"/>
</dbReference>